<dbReference type="InterPro" id="IPR039421">
    <property type="entry name" value="Type_1_exporter"/>
</dbReference>
<reference evidence="6 7" key="1">
    <citation type="journal article" date="2012" name="Genome Biol.">
        <title>Genome and low-iron response of an oceanic diatom adapted to chronic iron limitation.</title>
        <authorList>
            <person name="Lommer M."/>
            <person name="Specht M."/>
            <person name="Roy A.S."/>
            <person name="Kraemer L."/>
            <person name="Andreson R."/>
            <person name="Gutowska M.A."/>
            <person name="Wolf J."/>
            <person name="Bergner S.V."/>
            <person name="Schilhabel M.B."/>
            <person name="Klostermeier U.C."/>
            <person name="Beiko R.G."/>
            <person name="Rosenstiel P."/>
            <person name="Hippler M."/>
            <person name="Laroche J."/>
        </authorList>
    </citation>
    <scope>NUCLEOTIDE SEQUENCE [LARGE SCALE GENOMIC DNA]</scope>
    <source>
        <strain evidence="6 7">CCMP1005</strain>
    </source>
</reference>
<dbReference type="InterPro" id="IPR003593">
    <property type="entry name" value="AAA+_ATPase"/>
</dbReference>
<comment type="caution">
    <text evidence="6">The sequence shown here is derived from an EMBL/GenBank/DDBJ whole genome shotgun (WGS) entry which is preliminary data.</text>
</comment>
<evidence type="ECO:0000256" key="4">
    <source>
        <dbReference type="ARBA" id="ARBA00022840"/>
    </source>
</evidence>
<dbReference type="SUPFAM" id="SSF52540">
    <property type="entry name" value="P-loop containing nucleoside triphosphate hydrolases"/>
    <property type="match status" value="1"/>
</dbReference>
<proteinExistence type="predicted"/>
<name>K0SZ31_THAOC</name>
<keyword evidence="4" id="KW-0067">ATP-binding</keyword>
<dbReference type="OMA" id="APIWVRR"/>
<evidence type="ECO:0000256" key="2">
    <source>
        <dbReference type="ARBA" id="ARBA00022737"/>
    </source>
</evidence>
<dbReference type="PROSITE" id="PS50893">
    <property type="entry name" value="ABC_TRANSPORTER_2"/>
    <property type="match status" value="1"/>
</dbReference>
<evidence type="ECO:0000256" key="1">
    <source>
        <dbReference type="ARBA" id="ARBA00022448"/>
    </source>
</evidence>
<dbReference type="InterPro" id="IPR027417">
    <property type="entry name" value="P-loop_NTPase"/>
</dbReference>
<dbReference type="GO" id="GO:0090374">
    <property type="term" value="P:oligopeptide export from mitochondrion"/>
    <property type="evidence" value="ECO:0007669"/>
    <property type="project" value="TreeGrafter"/>
</dbReference>
<dbReference type="eggNOG" id="KOG0055">
    <property type="taxonomic scope" value="Eukaryota"/>
</dbReference>
<keyword evidence="3" id="KW-0547">Nucleotide-binding</keyword>
<dbReference type="PANTHER" id="PTHR43394:SF11">
    <property type="entry name" value="ATP-BINDING CASSETTE TRANSPORTER"/>
    <property type="match status" value="1"/>
</dbReference>
<protein>
    <recommendedName>
        <fullName evidence="5">ABC transporter domain-containing protein</fullName>
    </recommendedName>
</protein>
<keyword evidence="1" id="KW-0813">Transport</keyword>
<organism evidence="6 7">
    <name type="scientific">Thalassiosira oceanica</name>
    <name type="common">Marine diatom</name>
    <dbReference type="NCBI Taxonomy" id="159749"/>
    <lineage>
        <taxon>Eukaryota</taxon>
        <taxon>Sar</taxon>
        <taxon>Stramenopiles</taxon>
        <taxon>Ochrophyta</taxon>
        <taxon>Bacillariophyta</taxon>
        <taxon>Coscinodiscophyceae</taxon>
        <taxon>Thalassiosirophycidae</taxon>
        <taxon>Thalassiosirales</taxon>
        <taxon>Thalassiosiraceae</taxon>
        <taxon>Thalassiosira</taxon>
    </lineage>
</organism>
<dbReference type="GO" id="GO:0005743">
    <property type="term" value="C:mitochondrial inner membrane"/>
    <property type="evidence" value="ECO:0007669"/>
    <property type="project" value="TreeGrafter"/>
</dbReference>
<keyword evidence="2" id="KW-0677">Repeat</keyword>
<dbReference type="GO" id="GO:0005524">
    <property type="term" value="F:ATP binding"/>
    <property type="evidence" value="ECO:0007669"/>
    <property type="project" value="UniProtKB-KW"/>
</dbReference>
<feature type="domain" description="ABC transporter" evidence="5">
    <location>
        <begin position="14"/>
        <end position="246"/>
    </location>
</feature>
<dbReference type="InterPro" id="IPR017871">
    <property type="entry name" value="ABC_transporter-like_CS"/>
</dbReference>
<dbReference type="AlphaFoldDB" id="K0SZ31"/>
<dbReference type="Proteomes" id="UP000266841">
    <property type="component" value="Unassembled WGS sequence"/>
</dbReference>
<evidence type="ECO:0000259" key="5">
    <source>
        <dbReference type="PROSITE" id="PS50893"/>
    </source>
</evidence>
<evidence type="ECO:0000256" key="3">
    <source>
        <dbReference type="ARBA" id="ARBA00022741"/>
    </source>
</evidence>
<dbReference type="PROSITE" id="PS00211">
    <property type="entry name" value="ABC_TRANSPORTER_1"/>
    <property type="match status" value="1"/>
</dbReference>
<sequence length="253" mass="26997">MSLKIPAGQTAALIGSSGSGKRFYDPVAAVVDRGENNGSDQIEIVIGDKPPNLDDSNGVVLVDGIDIRTMDVKYLRSQIALVGQEPVLFDASVSENIAFGKPGATEEEIISAAKVANAHEFISKFEGGYDYNVGTRGKKVSGGQKQRIAIARAVIKDHRILLLDEATSALDNESEKIVQRSLDNLIAGEKSAERTTVIIAHRLSTVRNADCIYVLENSGDGAVVVESGSHDELIALNGKYKALLNATMKSDDD</sequence>
<dbReference type="SMART" id="SM00382">
    <property type="entry name" value="AAA"/>
    <property type="match status" value="1"/>
</dbReference>
<dbReference type="Pfam" id="PF00005">
    <property type="entry name" value="ABC_tran"/>
    <property type="match status" value="1"/>
</dbReference>
<evidence type="ECO:0000313" key="7">
    <source>
        <dbReference type="Proteomes" id="UP000266841"/>
    </source>
</evidence>
<accession>K0SZ31</accession>
<dbReference type="GO" id="GO:0015421">
    <property type="term" value="F:ABC-type oligopeptide transporter activity"/>
    <property type="evidence" value="ECO:0007669"/>
    <property type="project" value="TreeGrafter"/>
</dbReference>
<dbReference type="GO" id="GO:0016887">
    <property type="term" value="F:ATP hydrolysis activity"/>
    <property type="evidence" value="ECO:0007669"/>
    <property type="project" value="InterPro"/>
</dbReference>
<keyword evidence="7" id="KW-1185">Reference proteome</keyword>
<dbReference type="EMBL" id="AGNL01008211">
    <property type="protein sequence ID" value="EJK70670.1"/>
    <property type="molecule type" value="Genomic_DNA"/>
</dbReference>
<dbReference type="InterPro" id="IPR003439">
    <property type="entry name" value="ABC_transporter-like_ATP-bd"/>
</dbReference>
<gene>
    <name evidence="6" type="ORF">THAOC_07951</name>
</gene>
<dbReference type="PANTHER" id="PTHR43394">
    <property type="entry name" value="ATP-DEPENDENT PERMEASE MDL1, MITOCHONDRIAL"/>
    <property type="match status" value="1"/>
</dbReference>
<dbReference type="OrthoDB" id="6500128at2759"/>
<evidence type="ECO:0000313" key="6">
    <source>
        <dbReference type="EMBL" id="EJK70670.1"/>
    </source>
</evidence>
<dbReference type="Gene3D" id="3.40.50.300">
    <property type="entry name" value="P-loop containing nucleotide triphosphate hydrolases"/>
    <property type="match status" value="1"/>
</dbReference>